<accession>A0A644ZUP1</accession>
<name>A0A644ZUP1_9ZZZZ</name>
<evidence type="ECO:0000313" key="1">
    <source>
        <dbReference type="EMBL" id="MPM44477.1"/>
    </source>
</evidence>
<dbReference type="AlphaFoldDB" id="A0A644ZUP1"/>
<organism evidence="1">
    <name type="scientific">bioreactor metagenome</name>
    <dbReference type="NCBI Taxonomy" id="1076179"/>
    <lineage>
        <taxon>unclassified sequences</taxon>
        <taxon>metagenomes</taxon>
        <taxon>ecological metagenomes</taxon>
    </lineage>
</organism>
<reference evidence="1" key="1">
    <citation type="submission" date="2019-08" db="EMBL/GenBank/DDBJ databases">
        <authorList>
            <person name="Kucharzyk K."/>
            <person name="Murdoch R.W."/>
            <person name="Higgins S."/>
            <person name="Loffler F."/>
        </authorList>
    </citation>
    <scope>NUCLEOTIDE SEQUENCE</scope>
</reference>
<comment type="caution">
    <text evidence="1">The sequence shown here is derived from an EMBL/GenBank/DDBJ whole genome shotgun (WGS) entry which is preliminary data.</text>
</comment>
<protein>
    <submittedName>
        <fullName evidence="1">Uncharacterized protein</fullName>
    </submittedName>
</protein>
<gene>
    <name evidence="1" type="ORF">SDC9_91155</name>
</gene>
<sequence>MQVIEVGLFVNLCFDRFHYKCLLFCRAYVGTVAATGTVHRGYLDSEAIFVERFVAGNPFHSCRCTLLLLFGHKEWTDGSVRANIGTLVTLDTVFLLPFGNMCCNASFFVGGGSRRNGAIFEVEECTYRQVVSFLCIDYIGNIPYPVRCKPVKCRRAELGCDVFPFAGYFNFDNIRSTVNGFVVHLEDFLSFTPI</sequence>
<dbReference type="EMBL" id="VSSQ01010493">
    <property type="protein sequence ID" value="MPM44477.1"/>
    <property type="molecule type" value="Genomic_DNA"/>
</dbReference>
<proteinExistence type="predicted"/>